<dbReference type="Gene3D" id="2.60.40.790">
    <property type="match status" value="1"/>
</dbReference>
<comment type="similarity">
    <text evidence="3 4">Belongs to the small heat shock protein (HSP20) family.</text>
</comment>
<evidence type="ECO:0000259" key="5">
    <source>
        <dbReference type="PROSITE" id="PS01031"/>
    </source>
</evidence>
<sequence>MMDQFIDSPLFGTTVHGILPGRWEAKQTNDGFYIRMYMSGLRKENVSISGADNYMSIHGYSSDGGYYRAIFSTRIDLPYHFYKCDQIKAVMKDGVLNIMVCSFGGEERDEYFWVEVE</sequence>
<name>A0AAV6L070_9ERIC</name>
<dbReference type="EMBL" id="JACTNZ010000003">
    <property type="protein sequence ID" value="KAG5558367.1"/>
    <property type="molecule type" value="Genomic_DNA"/>
</dbReference>
<comment type="caution">
    <text evidence="6">The sequence shown here is derived from an EMBL/GenBank/DDBJ whole genome shotgun (WGS) entry which is preliminary data.</text>
</comment>
<reference evidence="6" key="1">
    <citation type="submission" date="2020-08" db="EMBL/GenBank/DDBJ databases">
        <title>Plant Genome Project.</title>
        <authorList>
            <person name="Zhang R.-G."/>
        </authorList>
    </citation>
    <scope>NUCLEOTIDE SEQUENCE</scope>
    <source>
        <strain evidence="6">WSP0</strain>
        <tissue evidence="6">Leaf</tissue>
    </source>
</reference>
<gene>
    <name evidence="6" type="ORF">RHGRI_008334</name>
</gene>
<dbReference type="PROSITE" id="PS01031">
    <property type="entry name" value="SHSP"/>
    <property type="match status" value="1"/>
</dbReference>
<dbReference type="InterPro" id="IPR002068">
    <property type="entry name" value="A-crystallin/Hsp20_dom"/>
</dbReference>
<feature type="domain" description="SHSP" evidence="5">
    <location>
        <begin position="13"/>
        <end position="117"/>
    </location>
</feature>
<dbReference type="Pfam" id="PF00011">
    <property type="entry name" value="HSP20"/>
    <property type="match status" value="1"/>
</dbReference>
<accession>A0AAV6L070</accession>
<keyword evidence="2" id="KW-0346">Stress response</keyword>
<evidence type="ECO:0000256" key="3">
    <source>
        <dbReference type="PROSITE-ProRule" id="PRU00285"/>
    </source>
</evidence>
<dbReference type="AlphaFoldDB" id="A0AAV6L070"/>
<dbReference type="PANTHER" id="PTHR46991:SF11">
    <property type="entry name" value="SMALL HEAT SHOCK PROTEIN HSPF"/>
    <property type="match status" value="1"/>
</dbReference>
<keyword evidence="7" id="KW-1185">Reference proteome</keyword>
<evidence type="ECO:0000313" key="7">
    <source>
        <dbReference type="Proteomes" id="UP000823749"/>
    </source>
</evidence>
<evidence type="ECO:0000256" key="4">
    <source>
        <dbReference type="RuleBase" id="RU003616"/>
    </source>
</evidence>
<protein>
    <recommendedName>
        <fullName evidence="5">SHSP domain-containing protein</fullName>
    </recommendedName>
</protein>
<dbReference type="PANTHER" id="PTHR46991">
    <property type="entry name" value="23.5 KDA HEAT SHOCK PROTEIN, MITOCHONDRIAL"/>
    <property type="match status" value="1"/>
</dbReference>
<evidence type="ECO:0000256" key="1">
    <source>
        <dbReference type="ARBA" id="ARBA00022946"/>
    </source>
</evidence>
<dbReference type="CDD" id="cd06464">
    <property type="entry name" value="ACD_sHsps-like"/>
    <property type="match status" value="1"/>
</dbReference>
<proteinExistence type="inferred from homology"/>
<evidence type="ECO:0000256" key="2">
    <source>
        <dbReference type="ARBA" id="ARBA00023016"/>
    </source>
</evidence>
<evidence type="ECO:0000313" key="6">
    <source>
        <dbReference type="EMBL" id="KAG5558367.1"/>
    </source>
</evidence>
<dbReference type="Proteomes" id="UP000823749">
    <property type="component" value="Chromosome 3"/>
</dbReference>
<organism evidence="6 7">
    <name type="scientific">Rhododendron griersonianum</name>
    <dbReference type="NCBI Taxonomy" id="479676"/>
    <lineage>
        <taxon>Eukaryota</taxon>
        <taxon>Viridiplantae</taxon>
        <taxon>Streptophyta</taxon>
        <taxon>Embryophyta</taxon>
        <taxon>Tracheophyta</taxon>
        <taxon>Spermatophyta</taxon>
        <taxon>Magnoliopsida</taxon>
        <taxon>eudicotyledons</taxon>
        <taxon>Gunneridae</taxon>
        <taxon>Pentapetalae</taxon>
        <taxon>asterids</taxon>
        <taxon>Ericales</taxon>
        <taxon>Ericaceae</taxon>
        <taxon>Ericoideae</taxon>
        <taxon>Rhodoreae</taxon>
        <taxon>Rhododendron</taxon>
    </lineage>
</organism>
<dbReference type="InterPro" id="IPR044656">
    <property type="entry name" value="HSP14.7/HSP23.5/HSP23.6-like"/>
</dbReference>
<dbReference type="SUPFAM" id="SSF49764">
    <property type="entry name" value="HSP20-like chaperones"/>
    <property type="match status" value="1"/>
</dbReference>
<keyword evidence="1" id="KW-0809">Transit peptide</keyword>
<dbReference type="InterPro" id="IPR008978">
    <property type="entry name" value="HSP20-like_chaperone"/>
</dbReference>